<dbReference type="OrthoDB" id="6161812at2759"/>
<dbReference type="Pfam" id="PF25000">
    <property type="entry name" value="DUF7779"/>
    <property type="match status" value="1"/>
</dbReference>
<organism evidence="4 5">
    <name type="scientific">Pestalotiopsis fici (strain W106-1 / CGMCC3.15140)</name>
    <dbReference type="NCBI Taxonomy" id="1229662"/>
    <lineage>
        <taxon>Eukaryota</taxon>
        <taxon>Fungi</taxon>
        <taxon>Dikarya</taxon>
        <taxon>Ascomycota</taxon>
        <taxon>Pezizomycotina</taxon>
        <taxon>Sordariomycetes</taxon>
        <taxon>Xylariomycetidae</taxon>
        <taxon>Amphisphaeriales</taxon>
        <taxon>Sporocadaceae</taxon>
        <taxon>Pestalotiopsis</taxon>
    </lineage>
</organism>
<evidence type="ECO:0000259" key="3">
    <source>
        <dbReference type="Pfam" id="PF25000"/>
    </source>
</evidence>
<dbReference type="HOGENOM" id="CLU_000288_125_7_1"/>
<feature type="region of interest" description="Disordered" evidence="1">
    <location>
        <begin position="72"/>
        <end position="109"/>
    </location>
</feature>
<dbReference type="OMA" id="NTSWLMI"/>
<feature type="region of interest" description="Disordered" evidence="1">
    <location>
        <begin position="375"/>
        <end position="396"/>
    </location>
</feature>
<dbReference type="InterPro" id="IPR027417">
    <property type="entry name" value="P-loop_NTPase"/>
</dbReference>
<keyword evidence="5" id="KW-1185">Reference proteome</keyword>
<protein>
    <submittedName>
        <fullName evidence="4">Uncharacterized protein</fullName>
    </submittedName>
</protein>
<dbReference type="SUPFAM" id="SSF48452">
    <property type="entry name" value="TPR-like"/>
    <property type="match status" value="1"/>
</dbReference>
<evidence type="ECO:0000259" key="2">
    <source>
        <dbReference type="Pfam" id="PF24809"/>
    </source>
</evidence>
<dbReference type="AlphaFoldDB" id="W3X0J5"/>
<evidence type="ECO:0000313" key="4">
    <source>
        <dbReference type="EMBL" id="ETS78887.1"/>
    </source>
</evidence>
<dbReference type="InterPro" id="IPR056681">
    <property type="entry name" value="DUF7779"/>
</dbReference>
<dbReference type="Pfam" id="PF24809">
    <property type="entry name" value="DUF7708"/>
    <property type="match status" value="1"/>
</dbReference>
<name>W3X0J5_PESFW</name>
<sequence>MTQHNENRGPIPEQPTDAKTPAKLPAWAQQTLVEETRSQPWKEQNQVKDDADFANGEDVIHVPEEAVRVLGHRTSSDHGIPSTHELGIRPKGSDNASSSGSRDLNVDEGSDYQHDAWRRVLDQKRAELKLRAKDHKKHGILLGLENGNADQGGQDPVTAENFLQVLTAKYNQHGVAKRMRHVRDMFASVEPFIAAVTTLAQTERSAALVWGSLCLIFQSVLRFANFWEEMRRMFRELADDLPRIHEYAQILHTPRLHDALRAVYATFIDICLMTADCLEADKCYALMLIEWSSFNSTFTRKCGELRGMTQDFDKEVNLARTKEESEHHKDIMKALQNAGLSAGNPITNITVPQNPKFTGRDETLAQLRTCLESRYEQQNQGAPDQGEADEDQEPDLVKSTRSCLIHGLGGLGKTETALEYTYRFRRDYSHIFWLPSENHGLLQEAFQRVLEKLPISQNRRTGSLPMTKKVEMVREWLQSTESKWLLIFDNCVQASTLQDFWPAGGQGAIIITSQNPLVGHMTNNSIALTPLLPSQGKKLIQRYLGRGDSEQKDAEQLSRSLGGLPLAIVHFVGYVARTQCPIRDINRSLDQRMHSSQIWRNSNAGISSDTRSYQLTLDTVWDLALQRLTPDARELLDLLALLDPDQVPTSLFLGDSGDVATLDASDTKWQPWSTNRFNSAVELLYERHLVERYALADGDFLRTHRALQRCILHRLDDDIDMRDRRFSQVTKILRNAVPVFNTIKRSDETQYSQFAASLPQVTAFHDIFKQSESQPQGTFELTSIFVDIAYYTFAQENPHLGEPFLSTGEAICRDLTESSPEKARSMLADILSQSHNYILGWGPEGMQTAIDLSSQVVEIRRWEKAAVPKEEDMTETQIVNYARAVTDHACCLCWADRIDEAAPLFAESIEIYTRLNNIIRKAHASTFRLYVYSARHMVTETRELGRWALDQIVAQAGDENPVTTPAKFRVAQALYVIGDVRQAHDLHKEAFEKRSSTLGDDHHTTLASRYCLGVCQQQLGMLEEAEESFRDILTRREADRDWRQADIGRVQLRLSTILKTQNRTGEAKRLQLDAVQSLGHTSQVGEKTDAVLLKELDYLVALSHGRTTGIWSNGNF</sequence>
<dbReference type="PANTHER" id="PTHR35205">
    <property type="entry name" value="NB-ARC AND TPR DOMAIN PROTEIN"/>
    <property type="match status" value="1"/>
</dbReference>
<proteinExistence type="predicted"/>
<dbReference type="Proteomes" id="UP000030651">
    <property type="component" value="Unassembled WGS sequence"/>
</dbReference>
<evidence type="ECO:0000256" key="1">
    <source>
        <dbReference type="SAM" id="MobiDB-lite"/>
    </source>
</evidence>
<feature type="region of interest" description="Disordered" evidence="1">
    <location>
        <begin position="1"/>
        <end position="58"/>
    </location>
</feature>
<dbReference type="SUPFAM" id="SSF52540">
    <property type="entry name" value="P-loop containing nucleoside triphosphate hydrolases"/>
    <property type="match status" value="1"/>
</dbReference>
<dbReference type="InterPro" id="IPR056125">
    <property type="entry name" value="DUF7708"/>
</dbReference>
<feature type="domain" description="DUF7779" evidence="3">
    <location>
        <begin position="624"/>
        <end position="717"/>
    </location>
</feature>
<dbReference type="GeneID" id="19273753"/>
<reference evidence="5" key="1">
    <citation type="journal article" date="2015" name="BMC Genomics">
        <title>Genomic and transcriptomic analysis of the endophytic fungus Pestalotiopsis fici reveals its lifestyle and high potential for synthesis of natural products.</title>
        <authorList>
            <person name="Wang X."/>
            <person name="Zhang X."/>
            <person name="Liu L."/>
            <person name="Xiang M."/>
            <person name="Wang W."/>
            <person name="Sun X."/>
            <person name="Che Y."/>
            <person name="Guo L."/>
            <person name="Liu G."/>
            <person name="Guo L."/>
            <person name="Wang C."/>
            <person name="Yin W.B."/>
            <person name="Stadler M."/>
            <person name="Zhang X."/>
            <person name="Liu X."/>
        </authorList>
    </citation>
    <scope>NUCLEOTIDE SEQUENCE [LARGE SCALE GENOMIC DNA]</scope>
    <source>
        <strain evidence="5">W106-1 / CGMCC3.15140</strain>
    </source>
</reference>
<dbReference type="EMBL" id="KI912114">
    <property type="protein sequence ID" value="ETS78887.1"/>
    <property type="molecule type" value="Genomic_DNA"/>
</dbReference>
<dbReference type="InterPro" id="IPR011990">
    <property type="entry name" value="TPR-like_helical_dom_sf"/>
</dbReference>
<evidence type="ECO:0000313" key="5">
    <source>
        <dbReference type="Proteomes" id="UP000030651"/>
    </source>
</evidence>
<feature type="domain" description="DUF7708" evidence="2">
    <location>
        <begin position="205"/>
        <end position="317"/>
    </location>
</feature>
<dbReference type="InParanoid" id="W3X0J5"/>
<accession>W3X0J5</accession>
<dbReference type="Pfam" id="PF13424">
    <property type="entry name" value="TPR_12"/>
    <property type="match status" value="1"/>
</dbReference>
<dbReference type="eggNOG" id="ENOG502S8CM">
    <property type="taxonomic scope" value="Eukaryota"/>
</dbReference>
<dbReference type="Gene3D" id="3.40.50.300">
    <property type="entry name" value="P-loop containing nucleotide triphosphate hydrolases"/>
    <property type="match status" value="1"/>
</dbReference>
<dbReference type="RefSeq" id="XP_007835512.1">
    <property type="nucleotide sequence ID" value="XM_007837321.1"/>
</dbReference>
<dbReference type="GO" id="GO:0043531">
    <property type="term" value="F:ADP binding"/>
    <property type="evidence" value="ECO:0007669"/>
    <property type="project" value="InterPro"/>
</dbReference>
<dbReference type="Gene3D" id="1.25.40.10">
    <property type="entry name" value="Tetratricopeptide repeat domain"/>
    <property type="match status" value="1"/>
</dbReference>
<dbReference type="KEGG" id="pfy:PFICI_08740"/>
<dbReference type="STRING" id="1229662.W3X0J5"/>
<feature type="compositionally biased region" description="Polar residues" evidence="1">
    <location>
        <begin position="28"/>
        <end position="44"/>
    </location>
</feature>
<dbReference type="PANTHER" id="PTHR35205:SF1">
    <property type="entry name" value="ZU5 DOMAIN-CONTAINING PROTEIN"/>
    <property type="match status" value="1"/>
</dbReference>
<gene>
    <name evidence="4" type="ORF">PFICI_08740</name>
</gene>